<dbReference type="Pfam" id="PF02080">
    <property type="entry name" value="TrkA_C"/>
    <property type="match status" value="1"/>
</dbReference>
<keyword evidence="11" id="KW-1185">Reference proteome</keyword>
<feature type="transmembrane region" description="Helical" evidence="8">
    <location>
        <begin position="398"/>
        <end position="418"/>
    </location>
</feature>
<feature type="transmembrane region" description="Helical" evidence="8">
    <location>
        <begin position="260"/>
        <end position="279"/>
    </location>
</feature>
<evidence type="ECO:0000259" key="9">
    <source>
        <dbReference type="PROSITE" id="PS51202"/>
    </source>
</evidence>
<dbReference type="GO" id="GO:0005247">
    <property type="term" value="F:voltage-gated chloride channel activity"/>
    <property type="evidence" value="ECO:0007669"/>
    <property type="project" value="TreeGrafter"/>
</dbReference>
<dbReference type="PANTHER" id="PTHR45711">
    <property type="entry name" value="CHLORIDE CHANNEL PROTEIN"/>
    <property type="match status" value="1"/>
</dbReference>
<dbReference type="GO" id="GO:0006813">
    <property type="term" value="P:potassium ion transport"/>
    <property type="evidence" value="ECO:0007669"/>
    <property type="project" value="InterPro"/>
</dbReference>
<dbReference type="PRINTS" id="PR00762">
    <property type="entry name" value="CLCHANNEL"/>
</dbReference>
<dbReference type="PROSITE" id="PS51202">
    <property type="entry name" value="RCK_C"/>
    <property type="match status" value="1"/>
</dbReference>
<sequence length="522" mass="57231">MRYEKDVSIKLLFQSLIVGVLVGCIVGFFRFGIEETSSFWLWAFKQAHQHLWILGLIIVGYAAIGLLAGYFVKQYPHVGGSGIPEVKLQLQGKLNLKWWPILWRKLISGILVIGTGLFLGPEGPSLQLGSTVGQGVGEKSKQSRTNRRVLLATGAASGLAAAFGAPLSGALFVLEEVFHNFSARVWMNALIGALASDYVITNIFGQKPALMIAYKNYFPTQLYWHLVILGLLLGFCGHYYKVGLFKMKAAYMKLKIIPRWLHGLIPLAILVPIMWYVPIVTGPGNRMILSLPKLIKHDGWALVGMLAAFFVLRLVFSIVSYDSGLPSGIFLPILTMGALFGATYGLLMAQLGLMPRYLVVNLIIYSMAGFFAATIRAPFTAIILITEMVGSLLHLMPLALVSFFALLVDVLLGGLPIYDSLAKAMEPSYDQDEVSGQADQLTVAVFESSALVDKTIAEITWPPHTLVKVIKRRGSDIIPNGETKLEPGDLLVLAIDESQRGYDYDAIQALQEGKGLDTVKKL</sequence>
<dbReference type="PROSITE" id="PS51257">
    <property type="entry name" value="PROKAR_LIPOPROTEIN"/>
    <property type="match status" value="1"/>
</dbReference>
<dbReference type="Proteomes" id="UP000677218">
    <property type="component" value="Unassembled WGS sequence"/>
</dbReference>
<proteinExistence type="predicted"/>
<feature type="transmembrane region" description="Helical" evidence="8">
    <location>
        <begin position="222"/>
        <end position="240"/>
    </location>
</feature>
<dbReference type="SUPFAM" id="SSF81340">
    <property type="entry name" value="Clc chloride channel"/>
    <property type="match status" value="1"/>
</dbReference>
<comment type="subcellular location">
    <subcellularLocation>
        <location evidence="1">Membrane</location>
        <topology evidence="1">Multi-pass membrane protein</topology>
    </subcellularLocation>
</comment>
<feature type="transmembrane region" description="Helical" evidence="8">
    <location>
        <begin position="149"/>
        <end position="173"/>
    </location>
</feature>
<accession>A0A916QFT9</accession>
<evidence type="ECO:0000256" key="4">
    <source>
        <dbReference type="ARBA" id="ARBA00022989"/>
    </source>
</evidence>
<dbReference type="PANTHER" id="PTHR45711:SF6">
    <property type="entry name" value="CHLORIDE CHANNEL PROTEIN"/>
    <property type="match status" value="1"/>
</dbReference>
<feature type="transmembrane region" description="Helical" evidence="8">
    <location>
        <begin position="359"/>
        <end position="386"/>
    </location>
</feature>
<feature type="transmembrane region" description="Helical" evidence="8">
    <location>
        <begin position="12"/>
        <end position="31"/>
    </location>
</feature>
<evidence type="ECO:0000256" key="2">
    <source>
        <dbReference type="ARBA" id="ARBA00022448"/>
    </source>
</evidence>
<dbReference type="InterPro" id="IPR014743">
    <property type="entry name" value="Cl-channel_core"/>
</dbReference>
<dbReference type="Gene3D" id="1.10.3080.10">
    <property type="entry name" value="Clc chloride channel"/>
    <property type="match status" value="1"/>
</dbReference>
<keyword evidence="4 8" id="KW-1133">Transmembrane helix</keyword>
<dbReference type="Gene3D" id="3.30.70.1450">
    <property type="entry name" value="Regulator of K+ conductance, C-terminal domain"/>
    <property type="match status" value="1"/>
</dbReference>
<evidence type="ECO:0000256" key="8">
    <source>
        <dbReference type="SAM" id="Phobius"/>
    </source>
</evidence>
<feature type="transmembrane region" description="Helical" evidence="8">
    <location>
        <begin position="51"/>
        <end position="72"/>
    </location>
</feature>
<keyword evidence="7" id="KW-0868">Chloride</keyword>
<evidence type="ECO:0000256" key="3">
    <source>
        <dbReference type="ARBA" id="ARBA00022692"/>
    </source>
</evidence>
<dbReference type="GO" id="GO:0008324">
    <property type="term" value="F:monoatomic cation transmembrane transporter activity"/>
    <property type="evidence" value="ECO:0007669"/>
    <property type="project" value="InterPro"/>
</dbReference>
<keyword evidence="5" id="KW-0406">Ion transport</keyword>
<dbReference type="Pfam" id="PF00654">
    <property type="entry name" value="Voltage_CLC"/>
    <property type="match status" value="1"/>
</dbReference>
<keyword evidence="3 8" id="KW-0812">Transmembrane</keyword>
<protein>
    <submittedName>
        <fullName evidence="10">Chloride channel protein</fullName>
    </submittedName>
</protein>
<dbReference type="RefSeq" id="WP_212780225.1">
    <property type="nucleotide sequence ID" value="NZ_BMAY01000002.1"/>
</dbReference>
<dbReference type="CDD" id="cd01031">
    <property type="entry name" value="EriC"/>
    <property type="match status" value="1"/>
</dbReference>
<evidence type="ECO:0000313" key="11">
    <source>
        <dbReference type="Proteomes" id="UP000677218"/>
    </source>
</evidence>
<comment type="caution">
    <text evidence="10">The sequence shown here is derived from an EMBL/GenBank/DDBJ whole genome shotgun (WGS) entry which is preliminary data.</text>
</comment>
<organism evidence="10 11">
    <name type="scientific">Lactobacillus corticis</name>
    <dbReference type="NCBI Taxonomy" id="2201249"/>
    <lineage>
        <taxon>Bacteria</taxon>
        <taxon>Bacillati</taxon>
        <taxon>Bacillota</taxon>
        <taxon>Bacilli</taxon>
        <taxon>Lactobacillales</taxon>
        <taxon>Lactobacillaceae</taxon>
        <taxon>Lactobacillus</taxon>
    </lineage>
</organism>
<keyword evidence="2" id="KW-0813">Transport</keyword>
<reference evidence="10" key="1">
    <citation type="submission" date="2020-08" db="EMBL/GenBank/DDBJ databases">
        <title>Taxonomic study for Lactobacillus species isolated from hardwood bark.</title>
        <authorList>
            <person name="Tohno M."/>
            <person name="Tanizawa Y."/>
        </authorList>
    </citation>
    <scope>NUCLEOTIDE SEQUENCE</scope>
    <source>
        <strain evidence="10">B40</strain>
    </source>
</reference>
<feature type="transmembrane region" description="Helical" evidence="8">
    <location>
        <begin position="327"/>
        <end position="347"/>
    </location>
</feature>
<keyword evidence="6 8" id="KW-0472">Membrane</keyword>
<feature type="transmembrane region" description="Helical" evidence="8">
    <location>
        <begin position="300"/>
        <end position="321"/>
    </location>
</feature>
<evidence type="ECO:0000256" key="5">
    <source>
        <dbReference type="ARBA" id="ARBA00023065"/>
    </source>
</evidence>
<dbReference type="GO" id="GO:0005886">
    <property type="term" value="C:plasma membrane"/>
    <property type="evidence" value="ECO:0007669"/>
    <property type="project" value="TreeGrafter"/>
</dbReference>
<gene>
    <name evidence="10" type="primary">eriC</name>
    <name evidence="10" type="ORF">LCB40_04050</name>
</gene>
<dbReference type="InterPro" id="IPR006037">
    <property type="entry name" value="RCK_C"/>
</dbReference>
<evidence type="ECO:0000313" key="10">
    <source>
        <dbReference type="EMBL" id="GFZ26525.1"/>
    </source>
</evidence>
<dbReference type="EMBL" id="BMAY01000002">
    <property type="protein sequence ID" value="GFZ26525.1"/>
    <property type="molecule type" value="Genomic_DNA"/>
</dbReference>
<dbReference type="InterPro" id="IPR036721">
    <property type="entry name" value="RCK_C_sf"/>
</dbReference>
<feature type="domain" description="RCK C-terminal" evidence="9">
    <location>
        <begin position="427"/>
        <end position="513"/>
    </location>
</feature>
<dbReference type="InterPro" id="IPR001807">
    <property type="entry name" value="ClC"/>
</dbReference>
<evidence type="ECO:0000256" key="1">
    <source>
        <dbReference type="ARBA" id="ARBA00004141"/>
    </source>
</evidence>
<dbReference type="AlphaFoldDB" id="A0A916QFT9"/>
<evidence type="ECO:0000256" key="6">
    <source>
        <dbReference type="ARBA" id="ARBA00023136"/>
    </source>
</evidence>
<dbReference type="SUPFAM" id="SSF116726">
    <property type="entry name" value="TrkA C-terminal domain-like"/>
    <property type="match status" value="1"/>
</dbReference>
<name>A0A916QFT9_9LACO</name>
<evidence type="ECO:0000256" key="7">
    <source>
        <dbReference type="ARBA" id="ARBA00023214"/>
    </source>
</evidence>